<proteinExistence type="inferred from homology"/>
<evidence type="ECO:0000313" key="8">
    <source>
        <dbReference type="Proteomes" id="UP000033982"/>
    </source>
</evidence>
<dbReference type="InterPro" id="IPR029054">
    <property type="entry name" value="dUTPase-like"/>
</dbReference>
<dbReference type="GO" id="GO:0046081">
    <property type="term" value="P:dUTP catabolic process"/>
    <property type="evidence" value="ECO:0007669"/>
    <property type="project" value="InterPro"/>
</dbReference>
<evidence type="ECO:0000256" key="1">
    <source>
        <dbReference type="ARBA" id="ARBA00006581"/>
    </source>
</evidence>
<evidence type="ECO:0000256" key="3">
    <source>
        <dbReference type="ARBA" id="ARBA00022801"/>
    </source>
</evidence>
<dbReference type="SUPFAM" id="SSF51283">
    <property type="entry name" value="dUTPase-like"/>
    <property type="match status" value="1"/>
</dbReference>
<dbReference type="Pfam" id="PF00692">
    <property type="entry name" value="dUTPase"/>
    <property type="match status" value="1"/>
</dbReference>
<evidence type="ECO:0000256" key="5">
    <source>
        <dbReference type="ARBA" id="ARBA00047686"/>
    </source>
</evidence>
<organism evidence="7 8">
    <name type="scientific">Candidatus Magasanikbacteria bacterium GW2011_GWA2_50_22</name>
    <dbReference type="NCBI Taxonomy" id="1619043"/>
    <lineage>
        <taxon>Bacteria</taxon>
        <taxon>Candidatus Magasanikiibacteriota</taxon>
    </lineage>
</organism>
<dbReference type="InterPro" id="IPR033704">
    <property type="entry name" value="dUTPase_trimeric"/>
</dbReference>
<dbReference type="PANTHER" id="PTHR11241:SF0">
    <property type="entry name" value="DEOXYURIDINE 5'-TRIPHOSPHATE NUCLEOTIDOHYDROLASE"/>
    <property type="match status" value="1"/>
</dbReference>
<name>A0A0G1YRF9_9BACT</name>
<gene>
    <name evidence="7" type="ORF">UY58_C0001G0007</name>
</gene>
<evidence type="ECO:0000256" key="4">
    <source>
        <dbReference type="ARBA" id="ARBA00023080"/>
    </source>
</evidence>
<dbReference type="InterPro" id="IPR008181">
    <property type="entry name" value="dUTPase"/>
</dbReference>
<evidence type="ECO:0000259" key="6">
    <source>
        <dbReference type="Pfam" id="PF00692"/>
    </source>
</evidence>
<comment type="catalytic activity">
    <reaction evidence="5">
        <text>dUTP + H2O = dUMP + diphosphate + H(+)</text>
        <dbReference type="Rhea" id="RHEA:10248"/>
        <dbReference type="ChEBI" id="CHEBI:15377"/>
        <dbReference type="ChEBI" id="CHEBI:15378"/>
        <dbReference type="ChEBI" id="CHEBI:33019"/>
        <dbReference type="ChEBI" id="CHEBI:61555"/>
        <dbReference type="ChEBI" id="CHEBI:246422"/>
        <dbReference type="EC" id="3.6.1.23"/>
    </reaction>
</comment>
<sequence>MKVAIKRIDKTLPLPVYQTPGAVAFDLYAREAAAIPPQSVARIPTNVIIEVPAGYMLYVKDRSSTASRKKLLATAGFVDQDYCGEGDEILLQVYNFSQEPVTVERGERLGQGALIKIERAEWIDVDQLSAKNRGGFGTTGHSH</sequence>
<protein>
    <recommendedName>
        <fullName evidence="2">dUTP diphosphatase</fullName>
        <ecNumber evidence="2">3.6.1.23</ecNumber>
    </recommendedName>
</protein>
<evidence type="ECO:0000313" key="7">
    <source>
        <dbReference type="EMBL" id="KKW17582.1"/>
    </source>
</evidence>
<reference evidence="7 8" key="1">
    <citation type="journal article" date="2015" name="Nature">
        <title>rRNA introns, odd ribosomes, and small enigmatic genomes across a large radiation of phyla.</title>
        <authorList>
            <person name="Brown C.T."/>
            <person name="Hug L.A."/>
            <person name="Thomas B.C."/>
            <person name="Sharon I."/>
            <person name="Castelle C.J."/>
            <person name="Singh A."/>
            <person name="Wilkins M.J."/>
            <person name="Williams K.H."/>
            <person name="Banfield J.F."/>
        </authorList>
    </citation>
    <scope>NUCLEOTIDE SEQUENCE [LARGE SCALE GENOMIC DNA]</scope>
</reference>
<comment type="similarity">
    <text evidence="1">Belongs to the dUTPase family.</text>
</comment>
<accession>A0A0G1YRF9</accession>
<keyword evidence="4" id="KW-0546">Nucleotide metabolism</keyword>
<dbReference type="Proteomes" id="UP000033982">
    <property type="component" value="Unassembled WGS sequence"/>
</dbReference>
<dbReference type="InterPro" id="IPR036157">
    <property type="entry name" value="dUTPase-like_sf"/>
</dbReference>
<dbReference type="EC" id="3.6.1.23" evidence="2"/>
<dbReference type="GO" id="GO:0006226">
    <property type="term" value="P:dUMP biosynthetic process"/>
    <property type="evidence" value="ECO:0007669"/>
    <property type="project" value="InterPro"/>
</dbReference>
<dbReference type="GO" id="GO:0000287">
    <property type="term" value="F:magnesium ion binding"/>
    <property type="evidence" value="ECO:0007669"/>
    <property type="project" value="InterPro"/>
</dbReference>
<dbReference type="Gene3D" id="2.70.40.10">
    <property type="match status" value="1"/>
</dbReference>
<dbReference type="PANTHER" id="PTHR11241">
    <property type="entry name" value="DEOXYURIDINE 5'-TRIPHOSPHATE NUCLEOTIDOHYDROLASE"/>
    <property type="match status" value="1"/>
</dbReference>
<dbReference type="AlphaFoldDB" id="A0A0G1YRF9"/>
<feature type="domain" description="dUTPase-like" evidence="6">
    <location>
        <begin position="13"/>
        <end position="139"/>
    </location>
</feature>
<keyword evidence="3 7" id="KW-0378">Hydrolase</keyword>
<dbReference type="GO" id="GO:0004170">
    <property type="term" value="F:dUTP diphosphatase activity"/>
    <property type="evidence" value="ECO:0007669"/>
    <property type="project" value="UniProtKB-EC"/>
</dbReference>
<evidence type="ECO:0000256" key="2">
    <source>
        <dbReference type="ARBA" id="ARBA00012379"/>
    </source>
</evidence>
<dbReference type="CDD" id="cd07557">
    <property type="entry name" value="trimeric_dUTPase"/>
    <property type="match status" value="1"/>
</dbReference>
<comment type="caution">
    <text evidence="7">The sequence shown here is derived from an EMBL/GenBank/DDBJ whole genome shotgun (WGS) entry which is preliminary data.</text>
</comment>
<dbReference type="EMBL" id="LCQN01000001">
    <property type="protein sequence ID" value="KKW17582.1"/>
    <property type="molecule type" value="Genomic_DNA"/>
</dbReference>